<keyword evidence="3" id="KW-1185">Reference proteome</keyword>
<organism evidence="2 3">
    <name type="scientific">Candidatus Thiodiazotropha endoloripes</name>
    <dbReference type="NCBI Taxonomy" id="1818881"/>
    <lineage>
        <taxon>Bacteria</taxon>
        <taxon>Pseudomonadati</taxon>
        <taxon>Pseudomonadota</taxon>
        <taxon>Gammaproteobacteria</taxon>
        <taxon>Chromatiales</taxon>
        <taxon>Sedimenticolaceae</taxon>
        <taxon>Candidatus Thiodiazotropha</taxon>
    </lineage>
</organism>
<reference evidence="2 3" key="1">
    <citation type="submission" date="2016-03" db="EMBL/GenBank/DDBJ databases">
        <title>Chemosynthetic sulphur-oxidizing symbionts of marine invertebrate animals are capable of nitrogen fixation.</title>
        <authorList>
            <person name="Petersen J.M."/>
            <person name="Kemper A."/>
            <person name="Gruber-Vodicka H."/>
            <person name="Cardini U."/>
            <person name="Geest Mvander."/>
            <person name="Kleiner M."/>
            <person name="Bulgheresi S."/>
            <person name="Fussmann M."/>
            <person name="Herbold C."/>
            <person name="Seah B.K.B."/>
            <person name="Antony C.Paul."/>
            <person name="Liu D."/>
            <person name="Belitz A."/>
            <person name="Weber M."/>
        </authorList>
    </citation>
    <scope>NUCLEOTIDE SEQUENCE [LARGE SCALE GENOMIC DNA]</scope>
    <source>
        <strain evidence="2">G_D</strain>
    </source>
</reference>
<proteinExistence type="predicted"/>
<feature type="chain" id="PRO_5009119202" evidence="1">
    <location>
        <begin position="22"/>
        <end position="120"/>
    </location>
</feature>
<protein>
    <submittedName>
        <fullName evidence="2">Uncharacterized protein</fullName>
    </submittedName>
</protein>
<dbReference type="PROSITE" id="PS51257">
    <property type="entry name" value="PROKAR_LIPOPROTEIN"/>
    <property type="match status" value="1"/>
</dbReference>
<keyword evidence="1" id="KW-0732">Signal</keyword>
<dbReference type="RefSeq" id="WP_141694715.1">
    <property type="nucleotide sequence ID" value="NZ_LVJZ01000003.1"/>
</dbReference>
<dbReference type="SUPFAM" id="SSF82185">
    <property type="entry name" value="Histone H3 K4-specific methyltransferase SET7/9 N-terminal domain"/>
    <property type="match status" value="1"/>
</dbReference>
<dbReference type="Gene3D" id="2.20.110.10">
    <property type="entry name" value="Histone H3 K4-specific methyltransferase SET7/9 N-terminal domain"/>
    <property type="match status" value="1"/>
</dbReference>
<dbReference type="STRING" id="1818881.A3196_16050"/>
<evidence type="ECO:0000256" key="1">
    <source>
        <dbReference type="SAM" id="SignalP"/>
    </source>
</evidence>
<comment type="caution">
    <text evidence="2">The sequence shown here is derived from an EMBL/GenBank/DDBJ whole genome shotgun (WGS) entry which is preliminary data.</text>
</comment>
<dbReference type="Proteomes" id="UP000094849">
    <property type="component" value="Unassembled WGS sequence"/>
</dbReference>
<evidence type="ECO:0000313" key="3">
    <source>
        <dbReference type="Proteomes" id="UP000094849"/>
    </source>
</evidence>
<dbReference type="AlphaFoldDB" id="A0A1E2UTS1"/>
<gene>
    <name evidence="2" type="ORF">A3196_16050</name>
</gene>
<sequence length="120" mass="13638">MCKKKLSNLKLLCLVIPVLLAGCGEPISQPKGMLTEELNCPEGSNPEIERWGGVGESSWLKACKMKHGTFTGWHNETKQVEGEYRNGKKEGVWRVWSEDGRLQKEISYENNKEVAVREFK</sequence>
<feature type="signal peptide" evidence="1">
    <location>
        <begin position="1"/>
        <end position="21"/>
    </location>
</feature>
<dbReference type="EMBL" id="LVJZ01000003">
    <property type="protein sequence ID" value="ODB98138.1"/>
    <property type="molecule type" value="Genomic_DNA"/>
</dbReference>
<name>A0A1E2UTS1_9GAMM</name>
<accession>A0A1E2UTS1</accession>
<evidence type="ECO:0000313" key="2">
    <source>
        <dbReference type="EMBL" id="ODB98138.1"/>
    </source>
</evidence>